<dbReference type="PANTHER" id="PTHR41878">
    <property type="entry name" value="LEXA REPRESSOR-RELATED"/>
    <property type="match status" value="1"/>
</dbReference>
<dbReference type="EMBL" id="CP042425">
    <property type="protein sequence ID" value="QEL17825.1"/>
    <property type="molecule type" value="Genomic_DNA"/>
</dbReference>
<dbReference type="Proteomes" id="UP000324974">
    <property type="component" value="Chromosome"/>
</dbReference>
<protein>
    <submittedName>
        <fullName evidence="2">Plasmid pRiA4b ORF-3 family protein</fullName>
    </submittedName>
</protein>
<dbReference type="PANTHER" id="PTHR41878:SF1">
    <property type="entry name" value="TNPR PROTEIN"/>
    <property type="match status" value="1"/>
</dbReference>
<feature type="domain" description="Plasmid pRiA4b Orf3-like" evidence="1">
    <location>
        <begin position="144"/>
        <end position="312"/>
    </location>
</feature>
<organism evidence="2 3">
    <name type="scientific">Limnoglobus roseus</name>
    <dbReference type="NCBI Taxonomy" id="2598579"/>
    <lineage>
        <taxon>Bacteria</taxon>
        <taxon>Pseudomonadati</taxon>
        <taxon>Planctomycetota</taxon>
        <taxon>Planctomycetia</taxon>
        <taxon>Gemmatales</taxon>
        <taxon>Gemmataceae</taxon>
        <taxon>Limnoglobus</taxon>
    </lineage>
</organism>
<sequence>MTPDDKPITPAQARQKLQTGLADYLAGRGSEAIVFRLKRTKKASHTYPLKLTPQQRETLLRCTHLGRTLKKKMAQAGDGTQVVPVTWNELHTLNDETGQAAVSAPSADKKRLMAVMSRVIKFFEEEDIEGFDFLLPAPAKTDRLFQFKITLLDIAPAIWRRVRVPDCTLVEFHEIIQAAFGWENYHLHQFEIGSVRYTEPAPDGDDTDSEDETDVLLSTLLPESSRTAQWVYEYDFGDGWRHEVLFEGFPPAVPKAKPPICLEGERACPPEDCGGPPGYADYLAAIADPQDEQHEELLEWRGPFDPEAFDATKATKAMRKVT</sequence>
<evidence type="ECO:0000313" key="2">
    <source>
        <dbReference type="EMBL" id="QEL17825.1"/>
    </source>
</evidence>
<dbReference type="InterPro" id="IPR012912">
    <property type="entry name" value="Plasmid_pRiA4b_Orf3-like"/>
</dbReference>
<reference evidence="3" key="1">
    <citation type="submission" date="2019-08" db="EMBL/GenBank/DDBJ databases">
        <title>Limnoglobus roseus gen. nov., sp. nov., a novel freshwater planctomycete with a giant genome from the family Gemmataceae.</title>
        <authorList>
            <person name="Kulichevskaya I.S."/>
            <person name="Naumoff D.G."/>
            <person name="Miroshnikov K."/>
            <person name="Ivanova A."/>
            <person name="Philippov D.A."/>
            <person name="Hakobyan A."/>
            <person name="Rijpstra I.C."/>
            <person name="Sinninghe Damste J.S."/>
            <person name="Liesack W."/>
            <person name="Dedysh S.N."/>
        </authorList>
    </citation>
    <scope>NUCLEOTIDE SEQUENCE [LARGE SCALE GENOMIC DNA]</scope>
    <source>
        <strain evidence="3">PX52</strain>
    </source>
</reference>
<gene>
    <name evidence="2" type="ORF">PX52LOC_04836</name>
</gene>
<dbReference type="RefSeq" id="WP_149112388.1">
    <property type="nucleotide sequence ID" value="NZ_CP042425.1"/>
</dbReference>
<accession>A0A5C1AGQ7</accession>
<proteinExistence type="predicted"/>
<name>A0A5C1AGQ7_9BACT</name>
<evidence type="ECO:0000259" key="1">
    <source>
        <dbReference type="Pfam" id="PF07929"/>
    </source>
</evidence>
<evidence type="ECO:0000313" key="3">
    <source>
        <dbReference type="Proteomes" id="UP000324974"/>
    </source>
</evidence>
<keyword evidence="3" id="KW-1185">Reference proteome</keyword>
<dbReference type="SUPFAM" id="SSF159941">
    <property type="entry name" value="MM3350-like"/>
    <property type="match status" value="1"/>
</dbReference>
<dbReference type="InterPro" id="IPR024047">
    <property type="entry name" value="MM3350-like_sf"/>
</dbReference>
<dbReference type="Pfam" id="PF07929">
    <property type="entry name" value="PRiA4_ORF3"/>
    <property type="match status" value="1"/>
</dbReference>
<dbReference type="Gene3D" id="3.10.290.30">
    <property type="entry name" value="MM3350-like"/>
    <property type="match status" value="1"/>
</dbReference>
<dbReference type="AlphaFoldDB" id="A0A5C1AGQ7"/>
<dbReference type="KEGG" id="lrs:PX52LOC_04836"/>
<dbReference type="OrthoDB" id="9801392at2"/>